<evidence type="ECO:0000259" key="3">
    <source>
        <dbReference type="Pfam" id="PF03469"/>
    </source>
</evidence>
<evidence type="ECO:0000313" key="5">
    <source>
        <dbReference type="Proteomes" id="UP000316621"/>
    </source>
</evidence>
<keyword evidence="1" id="KW-0175">Coiled coil</keyword>
<dbReference type="AlphaFoldDB" id="A0A4Y7K660"/>
<dbReference type="InterPro" id="IPR045177">
    <property type="entry name" value="FDM1-5/IDN2"/>
</dbReference>
<dbReference type="Pfam" id="PF03469">
    <property type="entry name" value="XH"/>
    <property type="match status" value="1"/>
</dbReference>
<keyword evidence="5" id="KW-1185">Reference proteome</keyword>
<dbReference type="EMBL" id="CM010721">
    <property type="protein sequence ID" value="RZC68316.1"/>
    <property type="molecule type" value="Genomic_DNA"/>
</dbReference>
<feature type="non-terminal residue" evidence="4">
    <location>
        <position position="280"/>
    </location>
</feature>
<sequence length="280" mass="32116">MASTNLSVDVDLDEAKIEKLKLKTKEQEVEIEKLKLEKREQQVETARLRKELLDKDEALEHSQEPNDVLMLKEHEHNDELQQIRKLLIRVSSFACPQFVSTFGPTLPSQRGAVRLRLMGELDRKPFLQVVKDKCNFLEEQASRHSDNICSFWEGLLKDLTWYPFKITLVDGKPQEFVDHEDAFLKSLKNEWGEKVYDAVVNALVELNEYNSNGRTPVQELWNFEENRGATLMEGASSVLNRRRKRPTTAMAATSTPKRPATTATAMSRKGNGLISLFSVR</sequence>
<feature type="compositionally biased region" description="Polar residues" evidence="2">
    <location>
        <begin position="250"/>
        <end position="264"/>
    </location>
</feature>
<evidence type="ECO:0000256" key="1">
    <source>
        <dbReference type="SAM" id="Coils"/>
    </source>
</evidence>
<gene>
    <name evidence="4" type="ORF">C5167_031569</name>
</gene>
<evidence type="ECO:0000313" key="4">
    <source>
        <dbReference type="EMBL" id="RZC68316.1"/>
    </source>
</evidence>
<dbReference type="InterPro" id="IPR005379">
    <property type="entry name" value="FDM1-5/IDN2_XH"/>
</dbReference>
<name>A0A4Y7K660_PAPSO</name>
<organism evidence="4 5">
    <name type="scientific">Papaver somniferum</name>
    <name type="common">Opium poppy</name>
    <dbReference type="NCBI Taxonomy" id="3469"/>
    <lineage>
        <taxon>Eukaryota</taxon>
        <taxon>Viridiplantae</taxon>
        <taxon>Streptophyta</taxon>
        <taxon>Embryophyta</taxon>
        <taxon>Tracheophyta</taxon>
        <taxon>Spermatophyta</taxon>
        <taxon>Magnoliopsida</taxon>
        <taxon>Ranunculales</taxon>
        <taxon>Papaveraceae</taxon>
        <taxon>Papaveroideae</taxon>
        <taxon>Papaver</taxon>
    </lineage>
</organism>
<evidence type="ECO:0000256" key="2">
    <source>
        <dbReference type="SAM" id="MobiDB-lite"/>
    </source>
</evidence>
<proteinExistence type="predicted"/>
<reference evidence="4 5" key="1">
    <citation type="journal article" date="2018" name="Science">
        <title>The opium poppy genome and morphinan production.</title>
        <authorList>
            <person name="Guo L."/>
            <person name="Winzer T."/>
            <person name="Yang X."/>
            <person name="Li Y."/>
            <person name="Ning Z."/>
            <person name="He Z."/>
            <person name="Teodor R."/>
            <person name="Lu Y."/>
            <person name="Bowser T.A."/>
            <person name="Graham I.A."/>
            <person name="Ye K."/>
        </authorList>
    </citation>
    <scope>NUCLEOTIDE SEQUENCE [LARGE SCALE GENOMIC DNA]</scope>
    <source>
        <strain evidence="5">cv. HN1</strain>
        <tissue evidence="4">Leaves</tissue>
    </source>
</reference>
<feature type="coiled-coil region" evidence="1">
    <location>
        <begin position="12"/>
        <end position="56"/>
    </location>
</feature>
<dbReference type="PANTHER" id="PTHR21596:SF23">
    <property type="entry name" value="FACTOR OF DNA METHYLATION 4"/>
    <property type="match status" value="1"/>
</dbReference>
<feature type="domain" description="Factor of DNA methylation 1-5/IDN2" evidence="3">
    <location>
        <begin position="117"/>
        <end position="242"/>
    </location>
</feature>
<accession>A0A4Y7K660</accession>
<dbReference type="PANTHER" id="PTHR21596">
    <property type="entry name" value="RIBONUCLEASE P SUBUNIT P38"/>
    <property type="match status" value="1"/>
</dbReference>
<protein>
    <recommendedName>
        <fullName evidence="3">Factor of DNA methylation 1-5/IDN2 domain-containing protein</fullName>
    </recommendedName>
</protein>
<feature type="region of interest" description="Disordered" evidence="2">
    <location>
        <begin position="242"/>
        <end position="264"/>
    </location>
</feature>
<dbReference type="GO" id="GO:0080188">
    <property type="term" value="P:gene silencing by siRNA-directed DNA methylation"/>
    <property type="evidence" value="ECO:0007669"/>
    <property type="project" value="InterPro"/>
</dbReference>
<dbReference type="Gramene" id="RZC68316">
    <property type="protein sequence ID" value="RZC68316"/>
    <property type="gene ID" value="C5167_031569"/>
</dbReference>
<dbReference type="Proteomes" id="UP000316621">
    <property type="component" value="Chromosome 7"/>
</dbReference>